<name>A0ABS9IX36_9ACTN</name>
<evidence type="ECO:0000256" key="3">
    <source>
        <dbReference type="RuleBase" id="RU000363"/>
    </source>
</evidence>
<accession>A0ABS9IX36</accession>
<dbReference type="PANTHER" id="PTHR43669">
    <property type="entry name" value="5-KETO-D-GLUCONATE 5-REDUCTASE"/>
    <property type="match status" value="1"/>
</dbReference>
<evidence type="ECO:0000256" key="2">
    <source>
        <dbReference type="ARBA" id="ARBA00023002"/>
    </source>
</evidence>
<dbReference type="Pfam" id="PF00106">
    <property type="entry name" value="adh_short"/>
    <property type="match status" value="1"/>
</dbReference>
<dbReference type="SUPFAM" id="SSF51735">
    <property type="entry name" value="NAD(P)-binding Rossmann-fold domains"/>
    <property type="match status" value="1"/>
</dbReference>
<keyword evidence="5" id="KW-1185">Reference proteome</keyword>
<organism evidence="4 5">
    <name type="scientific">Gordonia liuliyuniae</name>
    <dbReference type="NCBI Taxonomy" id="2911517"/>
    <lineage>
        <taxon>Bacteria</taxon>
        <taxon>Bacillati</taxon>
        <taxon>Actinomycetota</taxon>
        <taxon>Actinomycetes</taxon>
        <taxon>Mycobacteriales</taxon>
        <taxon>Gordoniaceae</taxon>
        <taxon>Gordonia</taxon>
    </lineage>
</organism>
<dbReference type="Gene3D" id="3.40.50.720">
    <property type="entry name" value="NAD(P)-binding Rossmann-like Domain"/>
    <property type="match status" value="1"/>
</dbReference>
<keyword evidence="2" id="KW-0560">Oxidoreductase</keyword>
<dbReference type="Proteomes" id="UP001200110">
    <property type="component" value="Unassembled WGS sequence"/>
</dbReference>
<dbReference type="CDD" id="cd05233">
    <property type="entry name" value="SDR_c"/>
    <property type="match status" value="1"/>
</dbReference>
<protein>
    <submittedName>
        <fullName evidence="4">SDR family oxidoreductase</fullName>
    </submittedName>
</protein>
<dbReference type="PANTHER" id="PTHR43669:SF3">
    <property type="entry name" value="ALCOHOL DEHYDROGENASE, PUTATIVE (AFU_ORTHOLOGUE AFUA_3G03445)-RELATED"/>
    <property type="match status" value="1"/>
</dbReference>
<dbReference type="PRINTS" id="PR00081">
    <property type="entry name" value="GDHRDH"/>
</dbReference>
<evidence type="ECO:0000256" key="1">
    <source>
        <dbReference type="ARBA" id="ARBA00006484"/>
    </source>
</evidence>
<evidence type="ECO:0000313" key="5">
    <source>
        <dbReference type="Proteomes" id="UP001200110"/>
    </source>
</evidence>
<reference evidence="4 5" key="1">
    <citation type="submission" date="2022-01" db="EMBL/GenBank/DDBJ databases">
        <authorList>
            <person name="Huang Y."/>
        </authorList>
    </citation>
    <scope>NUCLEOTIDE SEQUENCE [LARGE SCALE GENOMIC DNA]</scope>
    <source>
        <strain evidence="4 5">HY366</strain>
    </source>
</reference>
<dbReference type="RefSeq" id="WP_236999321.1">
    <property type="nucleotide sequence ID" value="NZ_JAKKOR010000012.1"/>
</dbReference>
<comment type="similarity">
    <text evidence="1 3">Belongs to the short-chain dehydrogenases/reductases (SDR) family.</text>
</comment>
<dbReference type="InterPro" id="IPR002347">
    <property type="entry name" value="SDR_fam"/>
</dbReference>
<gene>
    <name evidence="4" type="ORF">L5G33_16870</name>
</gene>
<proteinExistence type="inferred from homology"/>
<dbReference type="InterPro" id="IPR036291">
    <property type="entry name" value="NAD(P)-bd_dom_sf"/>
</dbReference>
<sequence>MVTPTDSVLRGKRAVVAGSSRGIGLAVAKALVAEGVSVIVNGREEAVALAAATELSAAGGVAVPVAGSAADHAIAQAMVDAAVVEFGGVDIVINCAGAAEPAGSSILTATTDEFRAQLDVHLVSSFELARAAAPLLVAQGAGAVVLTGSAASSGMFGGIGYPAGKGGVNSLAMALAAELRPNGVRVNVVCPGGKTRLSSGDDYRAHIDDLHERGLLDEGTRDVALQPAPAEYVAPLYAYLASDLAADVTGEIFSAAGGFIGEYPPFQPSFVAYRGHDDEPPYSLAEVAALIASR</sequence>
<evidence type="ECO:0000313" key="4">
    <source>
        <dbReference type="EMBL" id="MCF8590129.1"/>
    </source>
</evidence>
<dbReference type="PRINTS" id="PR00080">
    <property type="entry name" value="SDRFAMILY"/>
</dbReference>
<comment type="caution">
    <text evidence="4">The sequence shown here is derived from an EMBL/GenBank/DDBJ whole genome shotgun (WGS) entry which is preliminary data.</text>
</comment>
<dbReference type="EMBL" id="JAKKOR010000012">
    <property type="protein sequence ID" value="MCF8590129.1"/>
    <property type="molecule type" value="Genomic_DNA"/>
</dbReference>